<evidence type="ECO:0000313" key="20">
    <source>
        <dbReference type="Proteomes" id="UP001223646"/>
    </source>
</evidence>
<dbReference type="GO" id="GO:0003684">
    <property type="term" value="F:damaged DNA binding"/>
    <property type="evidence" value="ECO:0007669"/>
    <property type="project" value="InterPro"/>
</dbReference>
<feature type="binding site" evidence="16">
    <location>
        <position position="107"/>
    </location>
    <ligand>
        <name>Mg(2+)</name>
        <dbReference type="ChEBI" id="CHEBI:18420"/>
    </ligand>
</feature>
<evidence type="ECO:0000313" key="19">
    <source>
        <dbReference type="EMBL" id="MEO3716557.1"/>
    </source>
</evidence>
<dbReference type="NCBIfam" id="NF002677">
    <property type="entry name" value="PRK02406.1"/>
    <property type="match status" value="1"/>
</dbReference>
<sequence>MPTSGRWVLHIDMDAFFASVEQLTRPTLRGQPVLVGGLGGRGVVAGASYEARAYGAHSAMPMARARRLMPPNAVTVSARKGIYGPVSRRVFSVIRERVPVVEQLSVDEAFMEPEELQGASKEQVIAWAEQLRADIRRETGLASSIGAGAGKQYAKIASGLAKPDGVYVLDPARNHELLHPLPVEKLWGIGPVTAAKLHTMGVETIGDFAAMSQRDVEVSLTSKTGVMLWQLAQGRDDRPVKERDVAKSVSAEYTYPEDLESQAQLHAAVDRAGESAFRRLKKDGRGARTITCKVRLSDLSIHTRSETLAYATQDFDTLMAVAHRIAFTPAEVGPVRLVGVGFSGLDSHIQEVLFPELDRAITVEDRVPAPTLSDAPAGLVELSGTGALPTVRLSDSKWAPTSDVHHSEYGHGWVQGSGHGIVTVRFESRTSGPGRMITLKEDDPELRPCSAVCSLDWPEWLASDKEAALDLPQPERESEDEVGPDADA</sequence>
<keyword evidence="5 16" id="KW-0808">Transferase</keyword>
<feature type="domain" description="UmuC" evidence="18">
    <location>
        <begin position="8"/>
        <end position="190"/>
    </location>
</feature>
<keyword evidence="7 16" id="KW-0235">DNA replication</keyword>
<dbReference type="PANTHER" id="PTHR11076:SF33">
    <property type="entry name" value="DNA POLYMERASE KAPPA"/>
    <property type="match status" value="1"/>
</dbReference>
<evidence type="ECO:0000256" key="6">
    <source>
        <dbReference type="ARBA" id="ARBA00022695"/>
    </source>
</evidence>
<evidence type="ECO:0000256" key="17">
    <source>
        <dbReference type="SAM" id="MobiDB-lite"/>
    </source>
</evidence>
<evidence type="ECO:0000256" key="5">
    <source>
        <dbReference type="ARBA" id="ARBA00022679"/>
    </source>
</evidence>
<feature type="active site" evidence="16">
    <location>
        <position position="108"/>
    </location>
</feature>
<feature type="region of interest" description="Disordered" evidence="17">
    <location>
        <begin position="465"/>
        <end position="488"/>
    </location>
</feature>
<evidence type="ECO:0000256" key="13">
    <source>
        <dbReference type="ARBA" id="ARBA00023204"/>
    </source>
</evidence>
<dbReference type="PROSITE" id="PS50173">
    <property type="entry name" value="UMUC"/>
    <property type="match status" value="1"/>
</dbReference>
<comment type="function">
    <text evidence="14 16">Poorly processive, error-prone DNA polymerase involved in untargeted mutagenesis. Copies undamaged DNA at stalled replication forks, which arise in vivo from mismatched or misaligned primer ends. These misaligned primers can be extended by PolIV. Exhibits no 3'-5' exonuclease (proofreading) activity. May be involved in translesional synthesis, in conjunction with the beta clamp from PolIII.</text>
</comment>
<dbReference type="GO" id="GO:0003887">
    <property type="term" value="F:DNA-directed DNA polymerase activity"/>
    <property type="evidence" value="ECO:0007669"/>
    <property type="project" value="UniProtKB-UniRule"/>
</dbReference>
<dbReference type="InterPro" id="IPR050116">
    <property type="entry name" value="DNA_polymerase-Y"/>
</dbReference>
<feature type="site" description="Substrate discrimination" evidence="16">
    <location>
        <position position="17"/>
    </location>
</feature>
<keyword evidence="12 16" id="KW-0238">DNA-binding</keyword>
<dbReference type="InterPro" id="IPR043128">
    <property type="entry name" value="Rev_trsase/Diguanyl_cyclase"/>
</dbReference>
<evidence type="ECO:0000256" key="9">
    <source>
        <dbReference type="ARBA" id="ARBA00022763"/>
    </source>
</evidence>
<evidence type="ECO:0000256" key="7">
    <source>
        <dbReference type="ARBA" id="ARBA00022705"/>
    </source>
</evidence>
<evidence type="ECO:0000256" key="11">
    <source>
        <dbReference type="ARBA" id="ARBA00022932"/>
    </source>
</evidence>
<evidence type="ECO:0000259" key="18">
    <source>
        <dbReference type="PROSITE" id="PS50173"/>
    </source>
</evidence>
<protein>
    <recommendedName>
        <fullName evidence="16">DNA polymerase IV</fullName>
        <shortName evidence="16">Pol IV</shortName>
        <ecNumber evidence="16">2.7.7.7</ecNumber>
    </recommendedName>
</protein>
<dbReference type="GO" id="GO:0006281">
    <property type="term" value="P:DNA repair"/>
    <property type="evidence" value="ECO:0007669"/>
    <property type="project" value="UniProtKB-UniRule"/>
</dbReference>
<dbReference type="InterPro" id="IPR036775">
    <property type="entry name" value="DNA_pol_Y-fam_lit_finger_sf"/>
</dbReference>
<dbReference type="EC" id="2.7.7.7" evidence="16"/>
<accession>A0AAW9SJ26</accession>
<dbReference type="HAMAP" id="MF_01113">
    <property type="entry name" value="DNApol_IV"/>
    <property type="match status" value="1"/>
</dbReference>
<dbReference type="GO" id="GO:0009432">
    <property type="term" value="P:SOS response"/>
    <property type="evidence" value="ECO:0007669"/>
    <property type="project" value="TreeGrafter"/>
</dbReference>
<dbReference type="GO" id="GO:0000287">
    <property type="term" value="F:magnesium ion binding"/>
    <property type="evidence" value="ECO:0007669"/>
    <property type="project" value="UniProtKB-UniRule"/>
</dbReference>
<comment type="subunit">
    <text evidence="16">Monomer.</text>
</comment>
<feature type="compositionally biased region" description="Basic and acidic residues" evidence="17">
    <location>
        <begin position="465"/>
        <end position="476"/>
    </location>
</feature>
<feature type="binding site" evidence="16">
    <location>
        <position position="12"/>
    </location>
    <ligand>
        <name>Mg(2+)</name>
        <dbReference type="ChEBI" id="CHEBI:18420"/>
    </ligand>
</feature>
<evidence type="ECO:0000256" key="16">
    <source>
        <dbReference type="HAMAP-Rule" id="MF_01113"/>
    </source>
</evidence>
<dbReference type="InterPro" id="IPR022880">
    <property type="entry name" value="DNApol_IV"/>
</dbReference>
<evidence type="ECO:0000256" key="8">
    <source>
        <dbReference type="ARBA" id="ARBA00022723"/>
    </source>
</evidence>
<dbReference type="InterPro" id="IPR053848">
    <property type="entry name" value="IMS_HHH_1"/>
</dbReference>
<dbReference type="Pfam" id="PF11799">
    <property type="entry name" value="IMS_C"/>
    <property type="match status" value="1"/>
</dbReference>
<evidence type="ECO:0000256" key="10">
    <source>
        <dbReference type="ARBA" id="ARBA00022842"/>
    </source>
</evidence>
<keyword evidence="13 16" id="KW-0234">DNA repair</keyword>
<dbReference type="SUPFAM" id="SSF56672">
    <property type="entry name" value="DNA/RNA polymerases"/>
    <property type="match status" value="1"/>
</dbReference>
<dbReference type="CDD" id="cd03586">
    <property type="entry name" value="PolY_Pol_IV_kappa"/>
    <property type="match status" value="1"/>
</dbReference>
<comment type="caution">
    <text evidence="19">The sequence shown here is derived from an EMBL/GenBank/DDBJ whole genome shotgun (WGS) entry which is preliminary data.</text>
</comment>
<feature type="compositionally biased region" description="Acidic residues" evidence="17">
    <location>
        <begin position="477"/>
        <end position="488"/>
    </location>
</feature>
<keyword evidence="10 16" id="KW-0460">Magnesium</keyword>
<dbReference type="GO" id="GO:0042276">
    <property type="term" value="P:error-prone translesion synthesis"/>
    <property type="evidence" value="ECO:0007669"/>
    <property type="project" value="TreeGrafter"/>
</dbReference>
<dbReference type="InterPro" id="IPR017961">
    <property type="entry name" value="DNA_pol_Y-fam_little_finger"/>
</dbReference>
<keyword evidence="9 16" id="KW-0227">DNA damage</keyword>
<comment type="catalytic activity">
    <reaction evidence="15 16">
        <text>DNA(n) + a 2'-deoxyribonucleoside 5'-triphosphate = DNA(n+1) + diphosphate</text>
        <dbReference type="Rhea" id="RHEA:22508"/>
        <dbReference type="Rhea" id="RHEA-COMP:17339"/>
        <dbReference type="Rhea" id="RHEA-COMP:17340"/>
        <dbReference type="ChEBI" id="CHEBI:33019"/>
        <dbReference type="ChEBI" id="CHEBI:61560"/>
        <dbReference type="ChEBI" id="CHEBI:173112"/>
        <dbReference type="EC" id="2.7.7.7"/>
    </reaction>
</comment>
<dbReference type="Pfam" id="PF00817">
    <property type="entry name" value="IMS"/>
    <property type="match status" value="1"/>
</dbReference>
<dbReference type="GO" id="GO:0006261">
    <property type="term" value="P:DNA-templated DNA replication"/>
    <property type="evidence" value="ECO:0007669"/>
    <property type="project" value="UniProtKB-UniRule"/>
</dbReference>
<dbReference type="NCBIfam" id="NF002882">
    <property type="entry name" value="PRK03348.1"/>
    <property type="match status" value="1"/>
</dbReference>
<dbReference type="InterPro" id="IPR001126">
    <property type="entry name" value="UmuC"/>
</dbReference>
<dbReference type="Pfam" id="PF21999">
    <property type="entry name" value="IMS_HHH_1"/>
    <property type="match status" value="1"/>
</dbReference>
<dbReference type="InterPro" id="IPR043502">
    <property type="entry name" value="DNA/RNA_pol_sf"/>
</dbReference>
<dbReference type="PANTHER" id="PTHR11076">
    <property type="entry name" value="DNA REPAIR POLYMERASE UMUC / TRANSFERASE FAMILY MEMBER"/>
    <property type="match status" value="1"/>
</dbReference>
<gene>
    <name evidence="16" type="primary">dinB</name>
    <name evidence="19" type="ORF">QP460_002985</name>
</gene>
<organism evidence="19 20">
    <name type="scientific">Corynebacterium amycolatum</name>
    <dbReference type="NCBI Taxonomy" id="43765"/>
    <lineage>
        <taxon>Bacteria</taxon>
        <taxon>Bacillati</taxon>
        <taxon>Actinomycetota</taxon>
        <taxon>Actinomycetes</taxon>
        <taxon>Mycobacteriales</taxon>
        <taxon>Corynebacteriaceae</taxon>
        <taxon>Corynebacterium</taxon>
    </lineage>
</organism>
<dbReference type="SUPFAM" id="SSF100879">
    <property type="entry name" value="Lesion bypass DNA polymerase (Y-family), little finger domain"/>
    <property type="match status" value="1"/>
</dbReference>
<dbReference type="Gene3D" id="3.40.1170.60">
    <property type="match status" value="1"/>
</dbReference>
<dbReference type="EMBL" id="JASOOY020000011">
    <property type="protein sequence ID" value="MEO3716557.1"/>
    <property type="molecule type" value="Genomic_DNA"/>
</dbReference>
<dbReference type="AlphaFoldDB" id="A0AAW9SJ26"/>
<keyword evidence="6 16" id="KW-0548">Nucleotidyltransferase</keyword>
<dbReference type="Gene3D" id="3.30.70.270">
    <property type="match status" value="1"/>
</dbReference>
<comment type="subcellular location">
    <subcellularLocation>
        <location evidence="1 16">Cytoplasm</location>
    </subcellularLocation>
</comment>
<dbReference type="Gene3D" id="1.10.150.20">
    <property type="entry name" value="5' to 3' exonuclease, C-terminal subdomain"/>
    <property type="match status" value="1"/>
</dbReference>
<evidence type="ECO:0000256" key="3">
    <source>
        <dbReference type="ARBA" id="ARBA00022457"/>
    </source>
</evidence>
<keyword evidence="3 16" id="KW-0515">Mutator protein</keyword>
<evidence type="ECO:0000256" key="12">
    <source>
        <dbReference type="ARBA" id="ARBA00023125"/>
    </source>
</evidence>
<evidence type="ECO:0000256" key="2">
    <source>
        <dbReference type="ARBA" id="ARBA00010945"/>
    </source>
</evidence>
<reference evidence="19" key="1">
    <citation type="submission" date="2023-05" db="EMBL/GenBank/DDBJ databases">
        <authorList>
            <person name="Du J."/>
        </authorList>
    </citation>
    <scope>NUCLEOTIDE SEQUENCE</scope>
    <source>
        <strain evidence="19">UMB1064</strain>
    </source>
</reference>
<evidence type="ECO:0000256" key="15">
    <source>
        <dbReference type="ARBA" id="ARBA00049244"/>
    </source>
</evidence>
<dbReference type="Proteomes" id="UP001223646">
    <property type="component" value="Unassembled WGS sequence"/>
</dbReference>
<dbReference type="Gene3D" id="3.30.1490.100">
    <property type="entry name" value="DNA polymerase, Y-family, little finger domain"/>
    <property type="match status" value="1"/>
</dbReference>
<evidence type="ECO:0000256" key="1">
    <source>
        <dbReference type="ARBA" id="ARBA00004496"/>
    </source>
</evidence>
<proteinExistence type="inferred from homology"/>
<comment type="cofactor">
    <cofactor evidence="16">
        <name>Mg(2+)</name>
        <dbReference type="ChEBI" id="CHEBI:18420"/>
    </cofactor>
    <text evidence="16">Binds 2 magnesium ions per subunit.</text>
</comment>
<comment type="similarity">
    <text evidence="2 16">Belongs to the DNA polymerase type-Y family.</text>
</comment>
<name>A0AAW9SJ26_CORAY</name>
<keyword evidence="8 16" id="KW-0479">Metal-binding</keyword>
<keyword evidence="11 16" id="KW-0239">DNA-directed DNA polymerase</keyword>
<keyword evidence="4 16" id="KW-0963">Cytoplasm</keyword>
<dbReference type="RefSeq" id="WP_284825542.1">
    <property type="nucleotide sequence ID" value="NZ_JASOOY020000011.1"/>
</dbReference>
<evidence type="ECO:0000256" key="4">
    <source>
        <dbReference type="ARBA" id="ARBA00022490"/>
    </source>
</evidence>
<reference evidence="19" key="2">
    <citation type="submission" date="2024-05" db="EMBL/GenBank/DDBJ databases">
        <authorList>
            <person name="Wolfe A."/>
        </authorList>
    </citation>
    <scope>NUCLEOTIDE SEQUENCE</scope>
    <source>
        <strain evidence="19">UMB1064</strain>
    </source>
</reference>
<dbReference type="GO" id="GO:0005829">
    <property type="term" value="C:cytosol"/>
    <property type="evidence" value="ECO:0007669"/>
    <property type="project" value="TreeGrafter"/>
</dbReference>
<evidence type="ECO:0000256" key="14">
    <source>
        <dbReference type="ARBA" id="ARBA00025589"/>
    </source>
</evidence>